<evidence type="ECO:0000313" key="3">
    <source>
        <dbReference type="Proteomes" id="UP000827892"/>
    </source>
</evidence>
<accession>A0AAE8ZUY8</accession>
<dbReference type="EMBL" id="CP090895">
    <property type="protein sequence ID" value="ULT87121.1"/>
    <property type="molecule type" value="Genomic_DNA"/>
</dbReference>
<feature type="transmembrane region" description="Helical" evidence="1">
    <location>
        <begin position="47"/>
        <end position="69"/>
    </location>
</feature>
<dbReference type="Proteomes" id="UP000827892">
    <property type="component" value="Chromosome V"/>
</dbReference>
<keyword evidence="1" id="KW-0812">Transmembrane</keyword>
<protein>
    <submittedName>
        <fullName evidence="2">Uncharacterized protein</fullName>
    </submittedName>
</protein>
<reference evidence="2 3" key="1">
    <citation type="submission" date="2022-02" db="EMBL/GenBank/DDBJ databases">
        <title>Chromosome-level reference genomes for two strains of Caenorhabditis briggsae: an improved platform for comparative genomics.</title>
        <authorList>
            <person name="Stevens L."/>
            <person name="Andersen E.C."/>
        </authorList>
    </citation>
    <scope>NUCLEOTIDE SEQUENCE [LARGE SCALE GENOMIC DNA]</scope>
    <source>
        <strain evidence="2">QX1410_ONT</strain>
        <tissue evidence="2">Whole-organism</tissue>
    </source>
</reference>
<gene>
    <name evidence="2" type="ORF">L3Y34_006712</name>
</gene>
<dbReference type="PANTHER" id="PTHR22941:SF2">
    <property type="entry name" value="SERPENTINE RECEPTOR, CLASS H-RELATED"/>
    <property type="match status" value="1"/>
</dbReference>
<dbReference type="PANTHER" id="PTHR22941">
    <property type="entry name" value="SERPENTINE RECEPTOR"/>
    <property type="match status" value="1"/>
</dbReference>
<dbReference type="AlphaFoldDB" id="A0AAE8ZUY8"/>
<feature type="transmembrane region" description="Helical" evidence="1">
    <location>
        <begin position="12"/>
        <end position="35"/>
    </location>
</feature>
<proteinExistence type="predicted"/>
<dbReference type="InterPro" id="IPR053220">
    <property type="entry name" value="Nematode_rcpt-like_serp_H"/>
</dbReference>
<evidence type="ECO:0000313" key="2">
    <source>
        <dbReference type="EMBL" id="ULT87121.1"/>
    </source>
</evidence>
<dbReference type="Pfam" id="PF10318">
    <property type="entry name" value="7TM_GPCR_Srh"/>
    <property type="match status" value="1"/>
</dbReference>
<name>A0AAE8ZUY8_CAEBR</name>
<keyword evidence="1" id="KW-1133">Transmembrane helix</keyword>
<dbReference type="InterPro" id="IPR019422">
    <property type="entry name" value="7TM_GPCR_serpentine_rcpt_Srh"/>
</dbReference>
<keyword evidence="1" id="KW-0472">Membrane</keyword>
<organism evidence="2 3">
    <name type="scientific">Caenorhabditis briggsae</name>
    <dbReference type="NCBI Taxonomy" id="6238"/>
    <lineage>
        <taxon>Eukaryota</taxon>
        <taxon>Metazoa</taxon>
        <taxon>Ecdysozoa</taxon>
        <taxon>Nematoda</taxon>
        <taxon>Chromadorea</taxon>
        <taxon>Rhabditida</taxon>
        <taxon>Rhabditina</taxon>
        <taxon>Rhabditomorpha</taxon>
        <taxon>Rhabditoidea</taxon>
        <taxon>Rhabditidae</taxon>
        <taxon>Peloderinae</taxon>
        <taxon>Caenorhabditis</taxon>
    </lineage>
</organism>
<sequence length="103" mass="11734">MSHKTYQMKRKFFLALATQMFLPLTLYVIPCAYTWFTVIFNYYNQAFANIAVISGMLHGLLSTLVMLFIHHPYRVAVVVMVYGCAGKRPSTNVLMVSTSQNTT</sequence>
<evidence type="ECO:0000256" key="1">
    <source>
        <dbReference type="SAM" id="Phobius"/>
    </source>
</evidence>